<organism evidence="3">
    <name type="scientific">Ditylum brightwellii</name>
    <dbReference type="NCBI Taxonomy" id="49249"/>
    <lineage>
        <taxon>Eukaryota</taxon>
        <taxon>Sar</taxon>
        <taxon>Stramenopiles</taxon>
        <taxon>Ochrophyta</taxon>
        <taxon>Bacillariophyta</taxon>
        <taxon>Mediophyceae</taxon>
        <taxon>Lithodesmiophycidae</taxon>
        <taxon>Lithodesmiales</taxon>
        <taxon>Lithodesmiaceae</taxon>
        <taxon>Ditylum</taxon>
    </lineage>
</organism>
<evidence type="ECO:0000259" key="2">
    <source>
        <dbReference type="Pfam" id="PF20710"/>
    </source>
</evidence>
<dbReference type="AlphaFoldDB" id="A0A7S4SH98"/>
<name>A0A7S4SH98_9STRA</name>
<dbReference type="EMBL" id="HBNS01045659">
    <property type="protein sequence ID" value="CAE4645831.1"/>
    <property type="molecule type" value="Transcribed_RNA"/>
</dbReference>
<sequence>MDTANKSQQQHERTEQVPLVNLQTSDINENDVLCGRAAEVINNSGNRRFRALTRYFRSIYANSSKGDDKNKISCAIVDAVRTANPPGRFLKKHATKDIWYDIGDRKAREKTSQTIRDIYDKDKQKKQKIIHAQRIASQNQDASASCSTDYVDDLSVSSKAVGTTVDPSTHTNNDVKDNDTLIKNANQVVEKKDVSNELMKYACTEDDDLAAEDKSKLVTLLSTQQQITVKHDEKSKTCCSIEHEEKAKRKKNENEFSLSTQTTTKRYKVDNDADQQASYNNLDTMKASKEQYQEGMENEKQAGDAIWRTTDMDMSSKINVCTIQTSKCLSNEHSDSTLLASASIMEDQLDHSKKSRKRVTATGDQHTQLKFPDSQVYKEDLPIKKDLWDSNYHEKKYQGR</sequence>
<dbReference type="Pfam" id="PF20710">
    <property type="entry name" value="DUF6824"/>
    <property type="match status" value="1"/>
</dbReference>
<feature type="domain" description="DUF6824" evidence="2">
    <location>
        <begin position="31"/>
        <end position="117"/>
    </location>
</feature>
<feature type="region of interest" description="Disordered" evidence="1">
    <location>
        <begin position="349"/>
        <end position="373"/>
    </location>
</feature>
<proteinExistence type="predicted"/>
<dbReference type="InterPro" id="IPR049227">
    <property type="entry name" value="DUF6824"/>
</dbReference>
<protein>
    <recommendedName>
        <fullName evidence="2">DUF6824 domain-containing protein</fullName>
    </recommendedName>
</protein>
<accession>A0A7S4SH98</accession>
<gene>
    <name evidence="3" type="ORF">DBRI00130_LOCUS35317</name>
</gene>
<evidence type="ECO:0000313" key="3">
    <source>
        <dbReference type="EMBL" id="CAE4645831.1"/>
    </source>
</evidence>
<reference evidence="3" key="1">
    <citation type="submission" date="2021-01" db="EMBL/GenBank/DDBJ databases">
        <authorList>
            <person name="Corre E."/>
            <person name="Pelletier E."/>
            <person name="Niang G."/>
            <person name="Scheremetjew M."/>
            <person name="Finn R."/>
            <person name="Kale V."/>
            <person name="Holt S."/>
            <person name="Cochrane G."/>
            <person name="Meng A."/>
            <person name="Brown T."/>
            <person name="Cohen L."/>
        </authorList>
    </citation>
    <scope>NUCLEOTIDE SEQUENCE</scope>
    <source>
        <strain evidence="3">GSO104</strain>
    </source>
</reference>
<evidence type="ECO:0000256" key="1">
    <source>
        <dbReference type="SAM" id="MobiDB-lite"/>
    </source>
</evidence>